<evidence type="ECO:0000313" key="2">
    <source>
        <dbReference type="Proteomes" id="UP001172159"/>
    </source>
</evidence>
<dbReference type="Proteomes" id="UP001172159">
    <property type="component" value="Unassembled WGS sequence"/>
</dbReference>
<organism evidence="1 2">
    <name type="scientific">Apiosordaria backusii</name>
    <dbReference type="NCBI Taxonomy" id="314023"/>
    <lineage>
        <taxon>Eukaryota</taxon>
        <taxon>Fungi</taxon>
        <taxon>Dikarya</taxon>
        <taxon>Ascomycota</taxon>
        <taxon>Pezizomycotina</taxon>
        <taxon>Sordariomycetes</taxon>
        <taxon>Sordariomycetidae</taxon>
        <taxon>Sordariales</taxon>
        <taxon>Lasiosphaeriaceae</taxon>
        <taxon>Apiosordaria</taxon>
    </lineage>
</organism>
<dbReference type="EMBL" id="JAUKTV010000001">
    <property type="protein sequence ID" value="KAK0747283.1"/>
    <property type="molecule type" value="Genomic_DNA"/>
</dbReference>
<accession>A0AA40K625</accession>
<name>A0AA40K625_9PEZI</name>
<reference evidence="1" key="1">
    <citation type="submission" date="2023-06" db="EMBL/GenBank/DDBJ databases">
        <title>Genome-scale phylogeny and comparative genomics of the fungal order Sordariales.</title>
        <authorList>
            <consortium name="Lawrence Berkeley National Laboratory"/>
            <person name="Hensen N."/>
            <person name="Bonometti L."/>
            <person name="Westerberg I."/>
            <person name="Brannstrom I.O."/>
            <person name="Guillou S."/>
            <person name="Cros-Aarteil S."/>
            <person name="Calhoun S."/>
            <person name="Haridas S."/>
            <person name="Kuo A."/>
            <person name="Mondo S."/>
            <person name="Pangilinan J."/>
            <person name="Riley R."/>
            <person name="Labutti K."/>
            <person name="Andreopoulos B."/>
            <person name="Lipzen A."/>
            <person name="Chen C."/>
            <person name="Yanf M."/>
            <person name="Daum C."/>
            <person name="Ng V."/>
            <person name="Clum A."/>
            <person name="Steindorff A."/>
            <person name="Ohm R."/>
            <person name="Martin F."/>
            <person name="Silar P."/>
            <person name="Natvig D."/>
            <person name="Lalanne C."/>
            <person name="Gautier V."/>
            <person name="Ament-Velasquez S.L."/>
            <person name="Kruys A."/>
            <person name="Hutchinson M.I."/>
            <person name="Powell A.J."/>
            <person name="Barry K."/>
            <person name="Miller A.N."/>
            <person name="Grigoriev I.V."/>
            <person name="Debuchy R."/>
            <person name="Gladieux P."/>
            <person name="Thoren M.H."/>
            <person name="Johannesson H."/>
        </authorList>
    </citation>
    <scope>NUCLEOTIDE SEQUENCE</scope>
    <source>
        <strain evidence="1">CBS 540.89</strain>
    </source>
</reference>
<gene>
    <name evidence="1" type="ORF">B0T21DRAFT_278055</name>
</gene>
<proteinExistence type="predicted"/>
<dbReference type="Gene3D" id="3.40.50.80">
    <property type="entry name" value="Nucleotide-binding domain of ferredoxin-NADP reductase (FNR) module"/>
    <property type="match status" value="1"/>
</dbReference>
<dbReference type="InterPro" id="IPR039261">
    <property type="entry name" value="FNR_nucleotide-bd"/>
</dbReference>
<sequence>MTIKTGDRMLLDGPYGQDLHLYRYETVILTAKGMGIVSVLPMALHLAARKAYDDSVRSQSKLDEDSTARAQRQDKWVADQLKALQELDPRGVILLV</sequence>
<comment type="caution">
    <text evidence="1">The sequence shown here is derived from an EMBL/GenBank/DDBJ whole genome shotgun (WGS) entry which is preliminary data.</text>
</comment>
<protein>
    <submittedName>
        <fullName evidence="1">Uncharacterized protein</fullName>
    </submittedName>
</protein>
<evidence type="ECO:0000313" key="1">
    <source>
        <dbReference type="EMBL" id="KAK0747283.1"/>
    </source>
</evidence>
<keyword evidence="2" id="KW-1185">Reference proteome</keyword>
<dbReference type="AlphaFoldDB" id="A0AA40K625"/>